<keyword evidence="2" id="KW-1185">Reference proteome</keyword>
<protein>
    <submittedName>
        <fullName evidence="1">Uncharacterized protein</fullName>
    </submittedName>
</protein>
<organism evidence="1 2">
    <name type="scientific">Brachybacterium kimchii</name>
    <dbReference type="NCBI Taxonomy" id="2942909"/>
    <lineage>
        <taxon>Bacteria</taxon>
        <taxon>Bacillati</taxon>
        <taxon>Actinomycetota</taxon>
        <taxon>Actinomycetes</taxon>
        <taxon>Micrococcales</taxon>
        <taxon>Dermabacteraceae</taxon>
        <taxon>Brachybacterium</taxon>
    </lineage>
</organism>
<accession>A0ABY4NBA4</accession>
<gene>
    <name evidence="1" type="ORF">M4486_19700</name>
</gene>
<dbReference type="Proteomes" id="UP001055868">
    <property type="component" value="Plasmid pCBA3104-01"/>
</dbReference>
<evidence type="ECO:0000313" key="2">
    <source>
        <dbReference type="Proteomes" id="UP001055868"/>
    </source>
</evidence>
<reference evidence="1" key="1">
    <citation type="submission" date="2022-05" db="EMBL/GenBank/DDBJ databases">
        <title>Genomic analysis of Brachybacterium sp. CBA3104.</title>
        <authorList>
            <person name="Roh S.W."/>
            <person name="Kim Y.B."/>
            <person name="Kim Y."/>
        </authorList>
    </citation>
    <scope>NUCLEOTIDE SEQUENCE</scope>
    <source>
        <strain evidence="1">CBA3104</strain>
        <plasmid evidence="1">pCBA3104-01</plasmid>
    </source>
</reference>
<dbReference type="EMBL" id="CP097219">
    <property type="protein sequence ID" value="UQN31817.1"/>
    <property type="molecule type" value="Genomic_DNA"/>
</dbReference>
<name>A0ABY4NBA4_9MICO</name>
<geneLocation type="plasmid" evidence="1 2">
    <name>pCBA3104-01</name>
</geneLocation>
<dbReference type="RefSeq" id="WP_249481241.1">
    <property type="nucleotide sequence ID" value="NZ_CP097219.1"/>
</dbReference>
<proteinExistence type="predicted"/>
<evidence type="ECO:0000313" key="1">
    <source>
        <dbReference type="EMBL" id="UQN31817.1"/>
    </source>
</evidence>
<keyword evidence="1" id="KW-0614">Plasmid</keyword>
<sequence>MTTRLITTITYATGRTEADVHDWPDWDPDTAASCMRARRHVLPDKTTRRAAYDVPLRDIDHAAGIARIHHEWV</sequence>